<dbReference type="InterPro" id="IPR000644">
    <property type="entry name" value="CBS_dom"/>
</dbReference>
<evidence type="ECO:0000256" key="18">
    <source>
        <dbReference type="PROSITE-ProRule" id="PRU00703"/>
    </source>
</evidence>
<feature type="domain" description="CBS" evidence="21">
    <location>
        <begin position="158"/>
        <end position="215"/>
    </location>
</feature>
<evidence type="ECO:0000256" key="2">
    <source>
        <dbReference type="ARBA" id="ARBA00005502"/>
    </source>
</evidence>
<evidence type="ECO:0000256" key="7">
    <source>
        <dbReference type="ARBA" id="ARBA00022755"/>
    </source>
</evidence>
<dbReference type="AlphaFoldDB" id="A0A2K8KFW6"/>
<keyword evidence="7 13" id="KW-0658">Purine biosynthesis</keyword>
<dbReference type="GO" id="GO:0006183">
    <property type="term" value="P:GTP biosynthetic process"/>
    <property type="evidence" value="ECO:0007669"/>
    <property type="project" value="TreeGrafter"/>
</dbReference>
<evidence type="ECO:0000256" key="15">
    <source>
        <dbReference type="PIRSR" id="PIRSR000130-2"/>
    </source>
</evidence>
<keyword evidence="23" id="KW-1185">Reference proteome</keyword>
<feature type="binding site" evidence="13">
    <location>
        <position position="252"/>
    </location>
    <ligand>
        <name>NAD(+)</name>
        <dbReference type="ChEBI" id="CHEBI:57540"/>
    </ligand>
</feature>
<dbReference type="InterPro" id="IPR001093">
    <property type="entry name" value="IMP_DH_GMPRt"/>
</dbReference>
<evidence type="ECO:0000256" key="19">
    <source>
        <dbReference type="RuleBase" id="RU003927"/>
    </source>
</evidence>
<dbReference type="UniPathway" id="UPA00601">
    <property type="reaction ID" value="UER00295"/>
</dbReference>
<evidence type="ECO:0000313" key="22">
    <source>
        <dbReference type="EMBL" id="ATX70587.1"/>
    </source>
</evidence>
<dbReference type="SUPFAM" id="SSF54631">
    <property type="entry name" value="CBS-domain pair"/>
    <property type="match status" value="1"/>
</dbReference>
<dbReference type="Gene3D" id="3.20.20.70">
    <property type="entry name" value="Aldolase class I"/>
    <property type="match status" value="1"/>
</dbReference>
<evidence type="ECO:0000256" key="16">
    <source>
        <dbReference type="PIRSR" id="PIRSR000130-3"/>
    </source>
</evidence>
<comment type="function">
    <text evidence="13">Catalyzes the conversion of inosine 5'-phosphate (IMP) to xanthosine 5'-phosphate (XMP), the first committed and rate-limiting step in the de novo synthesis of guanine nucleotides, and therefore plays an important role in the regulation of cell growth.</text>
</comment>
<evidence type="ECO:0000256" key="6">
    <source>
        <dbReference type="ARBA" id="ARBA00022749"/>
    </source>
</evidence>
<dbReference type="SMART" id="SM01240">
    <property type="entry name" value="IMPDH"/>
    <property type="match status" value="1"/>
</dbReference>
<keyword evidence="4 13" id="KW-0479">Metal-binding</keyword>
<evidence type="ECO:0000256" key="3">
    <source>
        <dbReference type="ARBA" id="ARBA00011881"/>
    </source>
</evidence>
<sequence>MCVNNLNGKIINEGITFDDVLLVPAYSKVLPSEVDLKTQLTQNITLNIPIISAAMDTVTEAELAIAMARAGGIGIIHKNLSIEKQALEVAKVKRNESGFITDPFTVFKDTSIAEALEILATYKISGLPVVDSQKKLIGIVTNRDLRDIEGKTLVAEIMTQKNLITAARDISLDDAKKIMLQNKIEKLPLVGEDNTLIGLITTKDIFKARDYPNACKDKQGRLRVGGAVGIGPDTMDRVKALVGVEVDVVVVDSAHGHSEGILKTVQAIKKVYPKLELIAGNICTAAGAQALYEAGANGIKVGIGPGSICTTRVIAGVGVPQITAINDVYTWAQGKPVTIIADGGIKYSGDIVKALAAGAHSVMLGSIFAGTEETPGEEIVVNGKKYKTYVGMGSMVAMKRGSKDRYFQKDVKKLVPEGIEARVPFKGKLHEVVFQLVGGLRSGMGYTGSETITALRTQAQFVKITSASLKESHPHDVELTKEAPNYNK</sequence>
<comment type="similarity">
    <text evidence="2 13 19">Belongs to the IMPDH/GMPR family.</text>
</comment>
<comment type="catalytic activity">
    <reaction evidence="12 13 20">
        <text>IMP + NAD(+) + H2O = XMP + NADH + H(+)</text>
        <dbReference type="Rhea" id="RHEA:11708"/>
        <dbReference type="ChEBI" id="CHEBI:15377"/>
        <dbReference type="ChEBI" id="CHEBI:15378"/>
        <dbReference type="ChEBI" id="CHEBI:57464"/>
        <dbReference type="ChEBI" id="CHEBI:57540"/>
        <dbReference type="ChEBI" id="CHEBI:57945"/>
        <dbReference type="ChEBI" id="CHEBI:58053"/>
        <dbReference type="EC" id="1.1.1.205"/>
    </reaction>
</comment>
<comment type="pathway">
    <text evidence="13 20">Purine metabolism; XMP biosynthesis via de novo pathway; XMP from IMP: step 1/1.</text>
</comment>
<feature type="binding site" evidence="13">
    <location>
        <position position="472"/>
    </location>
    <ligand>
        <name>K(+)</name>
        <dbReference type="ChEBI" id="CHEBI:29103"/>
        <note>ligand shared between two tetrameric partners</note>
    </ligand>
</feature>
<dbReference type="InterPro" id="IPR013785">
    <property type="entry name" value="Aldolase_TIM"/>
</dbReference>
<evidence type="ECO:0000256" key="8">
    <source>
        <dbReference type="ARBA" id="ARBA00022958"/>
    </source>
</evidence>
<protein>
    <recommendedName>
        <fullName evidence="13 20">Inosine-5'-monophosphate dehydrogenase</fullName>
        <shortName evidence="13">IMP dehydrogenase</shortName>
        <shortName evidence="13">IMPD</shortName>
        <shortName evidence="13">IMPDH</shortName>
        <ecNumber evidence="13 20">1.1.1.205</ecNumber>
    </recommendedName>
</protein>
<dbReference type="SMART" id="SM00116">
    <property type="entry name" value="CBS"/>
    <property type="match status" value="2"/>
</dbReference>
<evidence type="ECO:0000256" key="10">
    <source>
        <dbReference type="ARBA" id="ARBA00023027"/>
    </source>
</evidence>
<dbReference type="CDD" id="cd04601">
    <property type="entry name" value="CBS_pair_IMPDH"/>
    <property type="match status" value="1"/>
</dbReference>
<feature type="active site" description="Thioimidate intermediate" evidence="13 14">
    <location>
        <position position="309"/>
    </location>
</feature>
<keyword evidence="8 13" id="KW-0630">Potassium</keyword>
<name>A0A2K8KFW6_9MOLU</name>
<organism evidence="22 23">
    <name type="scientific">Spiroplasma clarkii</name>
    <dbReference type="NCBI Taxonomy" id="2139"/>
    <lineage>
        <taxon>Bacteria</taxon>
        <taxon>Bacillati</taxon>
        <taxon>Mycoplasmatota</taxon>
        <taxon>Mollicutes</taxon>
        <taxon>Entomoplasmatales</taxon>
        <taxon>Spiroplasmataceae</taxon>
        <taxon>Spiroplasma</taxon>
    </lineage>
</organism>
<reference evidence="22 23" key="1">
    <citation type="submission" date="2017-11" db="EMBL/GenBank/DDBJ databases">
        <title>Complete genome sequence of Spiroplasma clarkii CN-5 (DSM 19994).</title>
        <authorList>
            <person name="Tsai Y.-M."/>
            <person name="Chang A."/>
            <person name="Lo W.-S."/>
            <person name="Kuo C.-H."/>
        </authorList>
    </citation>
    <scope>NUCLEOTIDE SEQUENCE [LARGE SCALE GENOMIC DNA]</scope>
    <source>
        <strain evidence="22 23">CN-5</strain>
    </source>
</reference>
<keyword evidence="10 13" id="KW-0520">NAD</keyword>
<feature type="binding site" evidence="13 15">
    <location>
        <begin position="365"/>
        <end position="366"/>
    </location>
    <ligand>
        <name>IMP</name>
        <dbReference type="ChEBI" id="CHEBI:58053"/>
    </ligand>
</feature>
<keyword evidence="11 18" id="KW-0129">CBS domain</keyword>
<dbReference type="InterPro" id="IPR005990">
    <property type="entry name" value="IMP_DH"/>
</dbReference>
<comment type="subunit">
    <text evidence="3 13">Homotetramer.</text>
</comment>
<dbReference type="GO" id="GO:0006177">
    <property type="term" value="P:GMP biosynthetic process"/>
    <property type="evidence" value="ECO:0007669"/>
    <property type="project" value="UniProtKB-UniRule"/>
</dbReference>
<accession>A0A2K8KFW6</accession>
<dbReference type="EMBL" id="CP024870">
    <property type="protein sequence ID" value="ATX70587.1"/>
    <property type="molecule type" value="Genomic_DNA"/>
</dbReference>
<feature type="domain" description="CBS" evidence="21">
    <location>
        <begin position="99"/>
        <end position="156"/>
    </location>
</feature>
<keyword evidence="6 13" id="KW-0332">GMP biosynthesis</keyword>
<evidence type="ECO:0000256" key="5">
    <source>
        <dbReference type="ARBA" id="ARBA00022737"/>
    </source>
</evidence>
<feature type="binding site" evidence="13 15">
    <location>
        <position position="417"/>
    </location>
    <ligand>
        <name>IMP</name>
        <dbReference type="ChEBI" id="CHEBI:58053"/>
    </ligand>
</feature>
<feature type="binding site" evidence="13 15">
    <location>
        <begin position="342"/>
        <end position="344"/>
    </location>
    <ligand>
        <name>IMP</name>
        <dbReference type="ChEBI" id="CHEBI:58053"/>
    </ligand>
</feature>
<dbReference type="Pfam" id="PF00478">
    <property type="entry name" value="IMPDH"/>
    <property type="match status" value="1"/>
</dbReference>
<feature type="binding site" evidence="13 15">
    <location>
        <position position="307"/>
    </location>
    <ligand>
        <name>IMP</name>
        <dbReference type="ChEBI" id="CHEBI:58053"/>
    </ligand>
</feature>
<dbReference type="EC" id="1.1.1.205" evidence="13 20"/>
<evidence type="ECO:0000256" key="1">
    <source>
        <dbReference type="ARBA" id="ARBA00001958"/>
    </source>
</evidence>
<dbReference type="SUPFAM" id="SSF51412">
    <property type="entry name" value="Inosine monophosphate dehydrogenase (IMPDH)"/>
    <property type="match status" value="1"/>
</dbReference>
<evidence type="ECO:0000259" key="21">
    <source>
        <dbReference type="PROSITE" id="PS51371"/>
    </source>
</evidence>
<feature type="binding site" evidence="16">
    <location>
        <begin position="252"/>
        <end position="254"/>
    </location>
    <ligand>
        <name>NAD(+)</name>
        <dbReference type="ChEBI" id="CHEBI:57540"/>
    </ligand>
</feature>
<dbReference type="HAMAP" id="MF_01964">
    <property type="entry name" value="IMPDH"/>
    <property type="match status" value="1"/>
</dbReference>
<dbReference type="RefSeq" id="WP_100254151.1">
    <property type="nucleotide sequence ID" value="NZ_CP024870.1"/>
</dbReference>
<feature type="binding site" evidence="13 15">
    <location>
        <begin position="389"/>
        <end position="393"/>
    </location>
    <ligand>
        <name>IMP</name>
        <dbReference type="ChEBI" id="CHEBI:58053"/>
    </ligand>
</feature>
<comment type="cofactor">
    <cofactor evidence="1 13">
        <name>K(+)</name>
        <dbReference type="ChEBI" id="CHEBI:29103"/>
    </cofactor>
</comment>
<dbReference type="NCBIfam" id="TIGR01302">
    <property type="entry name" value="IMP_dehydrog"/>
    <property type="match status" value="1"/>
</dbReference>
<dbReference type="PANTHER" id="PTHR11911">
    <property type="entry name" value="INOSINE-5-MONOPHOSPHATE DEHYDROGENASE RELATED"/>
    <property type="match status" value="1"/>
</dbReference>
<feature type="binding site" evidence="13 16">
    <location>
        <begin position="302"/>
        <end position="304"/>
    </location>
    <ligand>
        <name>NAD(+)</name>
        <dbReference type="ChEBI" id="CHEBI:57540"/>
    </ligand>
</feature>
<proteinExistence type="inferred from homology"/>
<dbReference type="Pfam" id="PF00571">
    <property type="entry name" value="CBS"/>
    <property type="match status" value="2"/>
</dbReference>
<keyword evidence="5" id="KW-0677">Repeat</keyword>
<evidence type="ECO:0000256" key="12">
    <source>
        <dbReference type="ARBA" id="ARBA00048028"/>
    </source>
</evidence>
<dbReference type="InterPro" id="IPR046342">
    <property type="entry name" value="CBS_dom_sf"/>
</dbReference>
<gene>
    <name evidence="13 22" type="primary">guaB</name>
    <name evidence="22" type="ORF">SCLAR_v1c02570</name>
</gene>
<dbReference type="PROSITE" id="PS51371">
    <property type="entry name" value="CBS"/>
    <property type="match status" value="2"/>
</dbReference>
<evidence type="ECO:0000256" key="20">
    <source>
        <dbReference type="RuleBase" id="RU003928"/>
    </source>
</evidence>
<evidence type="ECO:0000256" key="13">
    <source>
        <dbReference type="HAMAP-Rule" id="MF_01964"/>
    </source>
</evidence>
<feature type="binding site" evidence="13">
    <location>
        <position position="473"/>
    </location>
    <ligand>
        <name>K(+)</name>
        <dbReference type="ChEBI" id="CHEBI:29103"/>
        <note>ligand shared between two tetrameric partners</note>
    </ligand>
</feature>
<feature type="binding site" description="in other chain" evidence="13 17">
    <location>
        <position position="304"/>
    </location>
    <ligand>
        <name>K(+)</name>
        <dbReference type="ChEBI" id="CHEBI:29103"/>
        <note>ligand shared between two tetrameric partners</note>
    </ligand>
</feature>
<dbReference type="Proteomes" id="UP000231179">
    <property type="component" value="Chromosome"/>
</dbReference>
<feature type="active site" description="Proton acceptor" evidence="13 14">
    <location>
        <position position="405"/>
    </location>
</feature>
<dbReference type="GO" id="GO:0000166">
    <property type="term" value="F:nucleotide binding"/>
    <property type="evidence" value="ECO:0007669"/>
    <property type="project" value="UniProtKB-UniRule"/>
</dbReference>
<comment type="caution">
    <text evidence="13">Lacks conserved residue(s) required for the propagation of feature annotation.</text>
</comment>
<feature type="binding site" evidence="13">
    <location>
        <position position="471"/>
    </location>
    <ligand>
        <name>K(+)</name>
        <dbReference type="ChEBI" id="CHEBI:29103"/>
        <note>ligand shared between two tetrameric partners</note>
    </ligand>
</feature>
<evidence type="ECO:0000256" key="17">
    <source>
        <dbReference type="PIRSR" id="PIRSR000130-4"/>
    </source>
</evidence>
<feature type="binding site" description="in other chain" evidence="13 17">
    <location>
        <position position="306"/>
    </location>
    <ligand>
        <name>K(+)</name>
        <dbReference type="ChEBI" id="CHEBI:29103"/>
        <note>ligand shared between two tetrameric partners</note>
    </ligand>
</feature>
<dbReference type="GO" id="GO:0003938">
    <property type="term" value="F:IMP dehydrogenase activity"/>
    <property type="evidence" value="ECO:0007669"/>
    <property type="project" value="UniProtKB-UniRule"/>
</dbReference>
<dbReference type="CDD" id="cd00381">
    <property type="entry name" value="IMPDH"/>
    <property type="match status" value="1"/>
</dbReference>
<feature type="binding site" description="in other chain" evidence="13 17">
    <location>
        <position position="309"/>
    </location>
    <ligand>
        <name>K(+)</name>
        <dbReference type="ChEBI" id="CHEBI:29103"/>
        <note>ligand shared between two tetrameric partners</note>
    </ligand>
</feature>
<evidence type="ECO:0000313" key="23">
    <source>
        <dbReference type="Proteomes" id="UP000231179"/>
    </source>
</evidence>
<comment type="activity regulation">
    <text evidence="13">Mycophenolic acid (MPA) is a non-competitive inhibitor that prevents formation of the closed enzyme conformation by binding to the same site as the amobile flap. In contrast, mizoribine monophosphate (MZP) is a competitive inhibitor that induces the closed conformation. MPA is a potent inhibitor of mammalian IMPDHs but a poor inhibitor of the bacterial enzymes. MZP is a more potent inhibitor of bacterial IMPDH.</text>
</comment>
<evidence type="ECO:0000256" key="11">
    <source>
        <dbReference type="ARBA" id="ARBA00023122"/>
    </source>
</evidence>
<dbReference type="FunFam" id="3.20.20.70:FF:000003">
    <property type="entry name" value="GMP reductase"/>
    <property type="match status" value="1"/>
</dbReference>
<dbReference type="InterPro" id="IPR015875">
    <property type="entry name" value="IMP_DH/GMP_Rdtase_CS"/>
</dbReference>
<dbReference type="PROSITE" id="PS00487">
    <property type="entry name" value="IMP_DH_GMP_RED"/>
    <property type="match status" value="1"/>
</dbReference>
<evidence type="ECO:0000256" key="14">
    <source>
        <dbReference type="PIRSR" id="PIRSR000130-1"/>
    </source>
</evidence>
<dbReference type="GO" id="GO:0046872">
    <property type="term" value="F:metal ion binding"/>
    <property type="evidence" value="ECO:0007669"/>
    <property type="project" value="UniProtKB-UniRule"/>
</dbReference>
<dbReference type="PANTHER" id="PTHR11911:SF111">
    <property type="entry name" value="INOSINE-5'-MONOPHOSPHATE DEHYDROGENASE"/>
    <property type="match status" value="1"/>
</dbReference>
<evidence type="ECO:0000256" key="9">
    <source>
        <dbReference type="ARBA" id="ARBA00023002"/>
    </source>
</evidence>
<keyword evidence="9 13" id="KW-0560">Oxidoreductase</keyword>
<evidence type="ECO:0000256" key="4">
    <source>
        <dbReference type="ARBA" id="ARBA00022723"/>
    </source>
</evidence>
<dbReference type="PIRSF" id="PIRSF000130">
    <property type="entry name" value="IMPDH"/>
    <property type="match status" value="1"/>
</dbReference>